<evidence type="ECO:0008006" key="4">
    <source>
        <dbReference type="Google" id="ProtNLM"/>
    </source>
</evidence>
<dbReference type="Proteomes" id="UP001292094">
    <property type="component" value="Unassembled WGS sequence"/>
</dbReference>
<dbReference type="EMBL" id="JAWZYT010000049">
    <property type="protein sequence ID" value="KAK4328921.1"/>
    <property type="molecule type" value="Genomic_DNA"/>
</dbReference>
<keyword evidence="3" id="KW-1185">Reference proteome</keyword>
<name>A0AAE1QLG2_9EUCA</name>
<comment type="caution">
    <text evidence="2">The sequence shown here is derived from an EMBL/GenBank/DDBJ whole genome shotgun (WGS) entry which is preliminary data.</text>
</comment>
<reference evidence="2" key="1">
    <citation type="submission" date="2023-11" db="EMBL/GenBank/DDBJ databases">
        <title>Genome assemblies of two species of porcelain crab, Petrolisthes cinctipes and Petrolisthes manimaculis (Anomura: Porcellanidae).</title>
        <authorList>
            <person name="Angst P."/>
        </authorList>
    </citation>
    <scope>NUCLEOTIDE SEQUENCE</scope>
    <source>
        <strain evidence="2">PB745_02</strain>
        <tissue evidence="2">Gill</tissue>
    </source>
</reference>
<evidence type="ECO:0000313" key="2">
    <source>
        <dbReference type="EMBL" id="KAK4328921.1"/>
    </source>
</evidence>
<accession>A0AAE1QLG2</accession>
<dbReference type="AlphaFoldDB" id="A0AAE1QLG2"/>
<organism evidence="2 3">
    <name type="scientific">Petrolisthes manimaculis</name>
    <dbReference type="NCBI Taxonomy" id="1843537"/>
    <lineage>
        <taxon>Eukaryota</taxon>
        <taxon>Metazoa</taxon>
        <taxon>Ecdysozoa</taxon>
        <taxon>Arthropoda</taxon>
        <taxon>Crustacea</taxon>
        <taxon>Multicrustacea</taxon>
        <taxon>Malacostraca</taxon>
        <taxon>Eumalacostraca</taxon>
        <taxon>Eucarida</taxon>
        <taxon>Decapoda</taxon>
        <taxon>Pleocyemata</taxon>
        <taxon>Anomura</taxon>
        <taxon>Galatheoidea</taxon>
        <taxon>Porcellanidae</taxon>
        <taxon>Petrolisthes</taxon>
    </lineage>
</organism>
<sequence>MKVAILLTVLLGVVAADSKYRYYLPFYTPHYQPAVHAVVPQFRSTAVHHATPAVIQYRAPAAVQYRAPAAVQYTAPAAVQYRYHSPAVPTYTVRQYDDDDDDFYRSSLETDDDDVKYVANPYSAARVRGRSLKFDDDDNNYYYRVPTTYAKYDDDHFDFDDHDD</sequence>
<gene>
    <name evidence="2" type="ORF">Pmani_000671</name>
</gene>
<evidence type="ECO:0000256" key="1">
    <source>
        <dbReference type="SAM" id="SignalP"/>
    </source>
</evidence>
<keyword evidence="1" id="KW-0732">Signal</keyword>
<evidence type="ECO:0000313" key="3">
    <source>
        <dbReference type="Proteomes" id="UP001292094"/>
    </source>
</evidence>
<proteinExistence type="predicted"/>
<feature type="chain" id="PRO_5042113475" description="Cuticle protein" evidence="1">
    <location>
        <begin position="17"/>
        <end position="164"/>
    </location>
</feature>
<protein>
    <recommendedName>
        <fullName evidence="4">Cuticle protein</fullName>
    </recommendedName>
</protein>
<feature type="signal peptide" evidence="1">
    <location>
        <begin position="1"/>
        <end position="16"/>
    </location>
</feature>